<comment type="subcellular location">
    <subcellularLocation>
        <location evidence="1">Cell membrane</location>
        <topology evidence="1">Multi-pass membrane protein</topology>
    </subcellularLocation>
</comment>
<evidence type="ECO:0000256" key="7">
    <source>
        <dbReference type="SAM" id="Phobius"/>
    </source>
</evidence>
<accession>A0A927BRU5</accession>
<feature type="region of interest" description="Disordered" evidence="6">
    <location>
        <begin position="286"/>
        <end position="315"/>
    </location>
</feature>
<evidence type="ECO:0000313" key="9">
    <source>
        <dbReference type="EMBL" id="MBD2845137.1"/>
    </source>
</evidence>
<feature type="transmembrane region" description="Helical" evidence="7">
    <location>
        <begin position="118"/>
        <end position="137"/>
    </location>
</feature>
<dbReference type="CDD" id="cd16380">
    <property type="entry name" value="YitT_C"/>
    <property type="match status" value="1"/>
</dbReference>
<comment type="caution">
    <text evidence="9">The sequence shown here is derived from an EMBL/GenBank/DDBJ whole genome shotgun (WGS) entry which is preliminary data.</text>
</comment>
<dbReference type="Proteomes" id="UP000621560">
    <property type="component" value="Unassembled WGS sequence"/>
</dbReference>
<evidence type="ECO:0000256" key="6">
    <source>
        <dbReference type="SAM" id="MobiDB-lite"/>
    </source>
</evidence>
<feature type="compositionally biased region" description="Basic residues" evidence="6">
    <location>
        <begin position="305"/>
        <end position="315"/>
    </location>
</feature>
<feature type="transmembrane region" description="Helical" evidence="7">
    <location>
        <begin position="12"/>
        <end position="32"/>
    </location>
</feature>
<feature type="transmembrane region" description="Helical" evidence="7">
    <location>
        <begin position="158"/>
        <end position="176"/>
    </location>
</feature>
<dbReference type="PANTHER" id="PTHR33545:SF10">
    <property type="entry name" value="UPF0750 MEMBRANE PROTEIN YPJC"/>
    <property type="match status" value="1"/>
</dbReference>
<evidence type="ECO:0000313" key="10">
    <source>
        <dbReference type="Proteomes" id="UP000621560"/>
    </source>
</evidence>
<keyword evidence="3 7" id="KW-0812">Transmembrane</keyword>
<dbReference type="InterPro" id="IPR051461">
    <property type="entry name" value="UPF0750_membrane"/>
</dbReference>
<dbReference type="InterPro" id="IPR003740">
    <property type="entry name" value="YitT"/>
</dbReference>
<evidence type="ECO:0000256" key="3">
    <source>
        <dbReference type="ARBA" id="ARBA00022692"/>
    </source>
</evidence>
<dbReference type="Gene3D" id="3.30.70.120">
    <property type="match status" value="1"/>
</dbReference>
<feature type="compositionally biased region" description="Basic and acidic residues" evidence="6">
    <location>
        <begin position="289"/>
        <end position="300"/>
    </location>
</feature>
<name>A0A927BRU5_9BACL</name>
<dbReference type="AlphaFoldDB" id="A0A927BRU5"/>
<keyword evidence="4 7" id="KW-1133">Transmembrane helix</keyword>
<feature type="transmembrane region" description="Helical" evidence="7">
    <location>
        <begin position="82"/>
        <end position="106"/>
    </location>
</feature>
<evidence type="ECO:0000256" key="5">
    <source>
        <dbReference type="ARBA" id="ARBA00023136"/>
    </source>
</evidence>
<reference evidence="9" key="1">
    <citation type="submission" date="2020-09" db="EMBL/GenBank/DDBJ databases">
        <title>A novel bacterium of genus Paenibacillus, isolated from South China Sea.</title>
        <authorList>
            <person name="Huang H."/>
            <person name="Mo K."/>
            <person name="Hu Y."/>
        </authorList>
    </citation>
    <scope>NUCLEOTIDE SEQUENCE</scope>
    <source>
        <strain evidence="9">IB182496</strain>
    </source>
</reference>
<keyword evidence="10" id="KW-1185">Reference proteome</keyword>
<dbReference type="EMBL" id="JACXIZ010000014">
    <property type="protein sequence ID" value="MBD2845137.1"/>
    <property type="molecule type" value="Genomic_DNA"/>
</dbReference>
<dbReference type="RefSeq" id="WP_190916462.1">
    <property type="nucleotide sequence ID" value="NZ_JACXIZ010000014.1"/>
</dbReference>
<keyword evidence="2" id="KW-1003">Cell membrane</keyword>
<evidence type="ECO:0000256" key="2">
    <source>
        <dbReference type="ARBA" id="ARBA00022475"/>
    </source>
</evidence>
<dbReference type="InterPro" id="IPR019264">
    <property type="entry name" value="DUF2179"/>
</dbReference>
<proteinExistence type="predicted"/>
<dbReference type="GO" id="GO:0005886">
    <property type="term" value="C:plasma membrane"/>
    <property type="evidence" value="ECO:0007669"/>
    <property type="project" value="UniProtKB-SubCell"/>
</dbReference>
<evidence type="ECO:0000256" key="1">
    <source>
        <dbReference type="ARBA" id="ARBA00004651"/>
    </source>
</evidence>
<keyword evidence="5 7" id="KW-0472">Membrane</keyword>
<dbReference type="Pfam" id="PF10035">
    <property type="entry name" value="DUF2179"/>
    <property type="match status" value="1"/>
</dbReference>
<dbReference type="Pfam" id="PF02588">
    <property type="entry name" value="YitT_membrane"/>
    <property type="match status" value="1"/>
</dbReference>
<protein>
    <submittedName>
        <fullName evidence="9">YitT family protein</fullName>
    </submittedName>
</protein>
<dbReference type="PIRSF" id="PIRSF006483">
    <property type="entry name" value="Membrane_protein_YitT"/>
    <property type="match status" value="1"/>
</dbReference>
<evidence type="ECO:0000259" key="8">
    <source>
        <dbReference type="Pfam" id="PF10035"/>
    </source>
</evidence>
<dbReference type="PANTHER" id="PTHR33545">
    <property type="entry name" value="UPF0750 MEMBRANE PROTEIN YITT-RELATED"/>
    <property type="match status" value="1"/>
</dbReference>
<gene>
    <name evidence="9" type="ORF">IDH44_08030</name>
</gene>
<evidence type="ECO:0000256" key="4">
    <source>
        <dbReference type="ARBA" id="ARBA00022989"/>
    </source>
</evidence>
<dbReference type="InterPro" id="IPR015867">
    <property type="entry name" value="N-reg_PII/ATP_PRibTrfase_C"/>
</dbReference>
<organism evidence="9 10">
    <name type="scientific">Paenibacillus sabuli</name>
    <dbReference type="NCBI Taxonomy" id="2772509"/>
    <lineage>
        <taxon>Bacteria</taxon>
        <taxon>Bacillati</taxon>
        <taxon>Bacillota</taxon>
        <taxon>Bacilli</taxon>
        <taxon>Bacillales</taxon>
        <taxon>Paenibacillaceae</taxon>
        <taxon>Paenibacillus</taxon>
    </lineage>
</organism>
<sequence>MRELLSQSSRRAVLPILLGAAIYAFGLHYFVLPNQLMEGGVTGIAVLLHYAADWPLSVSTLLLNIPLFAAGWPLLGWRQMILTLLGTAALTLSLAGVEQLIALGWVVPFRSRGDDMLAALYAGVTLGSGLGLVFRFGGTTGGADIVARIASRRRGWSMGRIILVLDGAIIGLALLYIPQEKVLYTLVAVFIASRIIDLLQDGGNSAKAFSIISAEADLIAETILRELERGVTLLPAIGAYSGTSRRLVYCVVARQDIRKMKAVVRMCDKTAFIVISEVHDVLGEGFTPPDDREADDERHWPPRTSAKRHKPAPTK</sequence>
<feature type="domain" description="DUF2179" evidence="8">
    <location>
        <begin position="229"/>
        <end position="283"/>
    </location>
</feature>
<feature type="transmembrane region" description="Helical" evidence="7">
    <location>
        <begin position="52"/>
        <end position="75"/>
    </location>
</feature>